<reference evidence="2" key="1">
    <citation type="submission" date="2021-10" db="EMBL/GenBank/DDBJ databases">
        <authorList>
            <person name="Criscuolo A."/>
        </authorList>
    </citation>
    <scope>NUCLEOTIDE SEQUENCE</scope>
    <source>
        <strain evidence="2">CIP111885</strain>
    </source>
</reference>
<dbReference type="Pfam" id="PF08666">
    <property type="entry name" value="SAF"/>
    <property type="match status" value="1"/>
</dbReference>
<dbReference type="Proteomes" id="UP000789845">
    <property type="component" value="Unassembled WGS sequence"/>
</dbReference>
<sequence length="242" mass="27123">MRSKVVLLLALVMALVTTSLFFVYMKQFKTATTVATPNKVGIVVASEQIGKNERITEEKLQIVQVEESNVQPQSIKNIEDVIGKIATAMIVKDEQILSHRLISEKEEITYVSRKLKEGYRAVSVGVNINQSVTNLIEPEDEVDVILTKTIKGVGVESKVVSEFILKKARVLAVGRKMVNPEDTEEPYVEYSSVTLELNPEDALKLVNSSQEGNIHFILQQRPIMKDHGQKTEEQEQNESEQG</sequence>
<evidence type="ECO:0000259" key="1">
    <source>
        <dbReference type="SMART" id="SM00858"/>
    </source>
</evidence>
<dbReference type="EMBL" id="CAKJTG010000017">
    <property type="protein sequence ID" value="CAG9609225.1"/>
    <property type="molecule type" value="Genomic_DNA"/>
</dbReference>
<gene>
    <name evidence="2" type="ORF">NEOCIP111885_02967</name>
</gene>
<proteinExistence type="predicted"/>
<accession>A0A9C7LC43</accession>
<dbReference type="InterPro" id="IPR031571">
    <property type="entry name" value="RcpC_dom"/>
</dbReference>
<name>A0A9C7LC43_9BACI</name>
<dbReference type="RefSeq" id="WP_230497460.1">
    <property type="nucleotide sequence ID" value="NZ_CAKJTG010000017.1"/>
</dbReference>
<protein>
    <recommendedName>
        <fullName evidence="1">SAF domain-containing protein</fullName>
    </recommendedName>
</protein>
<dbReference type="InterPro" id="IPR013974">
    <property type="entry name" value="SAF"/>
</dbReference>
<evidence type="ECO:0000313" key="2">
    <source>
        <dbReference type="EMBL" id="CAG9609225.1"/>
    </source>
</evidence>
<comment type="caution">
    <text evidence="2">The sequence shown here is derived from an EMBL/GenBank/DDBJ whole genome shotgun (WGS) entry which is preliminary data.</text>
</comment>
<dbReference type="NCBIfam" id="TIGR03177">
    <property type="entry name" value="pilus_cpaB"/>
    <property type="match status" value="1"/>
</dbReference>
<dbReference type="CDD" id="cd11614">
    <property type="entry name" value="SAF_CpaB_FlgA_like"/>
    <property type="match status" value="1"/>
</dbReference>
<dbReference type="Gene3D" id="3.90.1210.10">
    <property type="entry name" value="Antifreeze-like/N-acetylneuraminic acid synthase C-terminal domain"/>
    <property type="match status" value="1"/>
</dbReference>
<dbReference type="InterPro" id="IPR017592">
    <property type="entry name" value="Pilus_assmbl_Flp-typ_CpaB"/>
</dbReference>
<dbReference type="AlphaFoldDB" id="A0A9C7LC43"/>
<keyword evidence="3" id="KW-1185">Reference proteome</keyword>
<dbReference type="SMART" id="SM00858">
    <property type="entry name" value="SAF"/>
    <property type="match status" value="1"/>
</dbReference>
<dbReference type="Pfam" id="PF16976">
    <property type="entry name" value="RcpC"/>
    <property type="match status" value="1"/>
</dbReference>
<evidence type="ECO:0000313" key="3">
    <source>
        <dbReference type="Proteomes" id="UP000789845"/>
    </source>
</evidence>
<organism evidence="2 3">
    <name type="scientific">Pseudoneobacillus rhizosphaerae</name>
    <dbReference type="NCBI Taxonomy" id="2880968"/>
    <lineage>
        <taxon>Bacteria</taxon>
        <taxon>Bacillati</taxon>
        <taxon>Bacillota</taxon>
        <taxon>Bacilli</taxon>
        <taxon>Bacillales</taxon>
        <taxon>Bacillaceae</taxon>
        <taxon>Pseudoneobacillus</taxon>
    </lineage>
</organism>
<feature type="domain" description="SAF" evidence="1">
    <location>
        <begin position="40"/>
        <end position="102"/>
    </location>
</feature>